<reference evidence="2 3" key="1">
    <citation type="journal article" date="2014" name="Genome Announc.">
        <title>Draft Genome Sequence of the Iron-Oxidizing, Acidophilic, and Halotolerant 'Thiobacillus prosperus' Type Strain DSM 5130.</title>
        <authorList>
            <person name="Ossandon F.J."/>
            <person name="Cardenas J.P."/>
            <person name="Corbett M."/>
            <person name="Quatrini R."/>
            <person name="Holmes D.S."/>
            <person name="Watkin E."/>
        </authorList>
    </citation>
    <scope>NUCLEOTIDE SEQUENCE [LARGE SCALE GENOMIC DNA]</scope>
    <source>
        <strain evidence="2 3">DSM 5130</strain>
    </source>
</reference>
<keyword evidence="3" id="KW-1185">Reference proteome</keyword>
<dbReference type="InterPro" id="IPR007553">
    <property type="entry name" value="2-thiour_desulf"/>
</dbReference>
<evidence type="ECO:0000259" key="1">
    <source>
        <dbReference type="Pfam" id="PF08349"/>
    </source>
</evidence>
<evidence type="ECO:0000313" key="2">
    <source>
        <dbReference type="EMBL" id="OBS10831.1"/>
    </source>
</evidence>
<comment type="caution">
    <text evidence="2">The sequence shown here is derived from an EMBL/GenBank/DDBJ whole genome shotgun (WGS) entry which is preliminary data.</text>
</comment>
<dbReference type="STRING" id="160660.BJI67_07790"/>
<dbReference type="EMBL" id="JQSG02000001">
    <property type="protein sequence ID" value="OBS10831.1"/>
    <property type="molecule type" value="Genomic_DNA"/>
</dbReference>
<sequence>MTRPRVGISSCLLGHAVRHDGGHKRDPYLCEVLASVFEWVPLCPETAIGLGTPRPPIHLRRFGERIRVVAVDDPALDVTDELAAEAARSLKTEAPLAGYVLKQASPSCGLHDVRVHDRAGAKPIREGRGGFAAALSRLAPLLPLAEETQLHDPRLRQHFIWRTLAYHRWLQLADAGMQPRDLVDFHTRHKYLLMAHAQNAYRHLGRLVSQAGSTDSFDDLSENYIEYFMSAMKTPASPGEHANALQHMAGYFSDRIDAADRAELTETIEACRHGQLPLAVAVALLRHHLRRHPQAHLERQLYLDPIALV</sequence>
<dbReference type="RefSeq" id="WP_065089179.1">
    <property type="nucleotide sequence ID" value="NZ_JQSG02000001.1"/>
</dbReference>
<proteinExistence type="predicted"/>
<name>A0A1A6C8E9_9GAMM</name>
<evidence type="ECO:0000313" key="3">
    <source>
        <dbReference type="Proteomes" id="UP000029273"/>
    </source>
</evidence>
<dbReference type="InterPro" id="IPR013560">
    <property type="entry name" value="DUF1722"/>
</dbReference>
<dbReference type="Proteomes" id="UP000029273">
    <property type="component" value="Unassembled WGS sequence"/>
</dbReference>
<gene>
    <name evidence="2" type="ORF">Thpro_020547</name>
</gene>
<dbReference type="PANTHER" id="PTHR30087">
    <property type="entry name" value="INNER MEMBRANE PROTEIN"/>
    <property type="match status" value="1"/>
</dbReference>
<dbReference type="Pfam" id="PF04463">
    <property type="entry name" value="2-thiour_desulf"/>
    <property type="match status" value="1"/>
</dbReference>
<feature type="domain" description="DUF1722" evidence="1">
    <location>
        <begin position="190"/>
        <end position="305"/>
    </location>
</feature>
<dbReference type="PANTHER" id="PTHR30087:SF0">
    <property type="entry name" value="INNER MEMBRANE PROTEIN"/>
    <property type="match status" value="1"/>
</dbReference>
<dbReference type="Pfam" id="PF08349">
    <property type="entry name" value="DUF1722"/>
    <property type="match status" value="1"/>
</dbReference>
<organism evidence="2 3">
    <name type="scientific">Acidihalobacter prosperus</name>
    <dbReference type="NCBI Taxonomy" id="160660"/>
    <lineage>
        <taxon>Bacteria</taxon>
        <taxon>Pseudomonadati</taxon>
        <taxon>Pseudomonadota</taxon>
        <taxon>Gammaproteobacteria</taxon>
        <taxon>Chromatiales</taxon>
        <taxon>Ectothiorhodospiraceae</taxon>
        <taxon>Acidihalobacter</taxon>
    </lineage>
</organism>
<dbReference type="OrthoDB" id="495783at2"/>
<protein>
    <recommendedName>
        <fullName evidence="1">DUF1722 domain-containing protein</fullName>
    </recommendedName>
</protein>
<accession>A0A1A6C8E9</accession>
<dbReference type="AlphaFoldDB" id="A0A1A6C8E9"/>